<name>A0A8S9QRU2_BRACR</name>
<keyword evidence="1" id="KW-0732">Signal</keyword>
<evidence type="ECO:0000256" key="1">
    <source>
        <dbReference type="SAM" id="SignalP"/>
    </source>
</evidence>
<feature type="signal peptide" evidence="1">
    <location>
        <begin position="1"/>
        <end position="15"/>
    </location>
</feature>
<organism evidence="2 3">
    <name type="scientific">Brassica cretica</name>
    <name type="common">Mustard</name>
    <dbReference type="NCBI Taxonomy" id="69181"/>
    <lineage>
        <taxon>Eukaryota</taxon>
        <taxon>Viridiplantae</taxon>
        <taxon>Streptophyta</taxon>
        <taxon>Embryophyta</taxon>
        <taxon>Tracheophyta</taxon>
        <taxon>Spermatophyta</taxon>
        <taxon>Magnoliopsida</taxon>
        <taxon>eudicotyledons</taxon>
        <taxon>Gunneridae</taxon>
        <taxon>Pentapetalae</taxon>
        <taxon>rosids</taxon>
        <taxon>malvids</taxon>
        <taxon>Brassicales</taxon>
        <taxon>Brassicaceae</taxon>
        <taxon>Brassiceae</taxon>
        <taxon>Brassica</taxon>
    </lineage>
</organism>
<dbReference type="Proteomes" id="UP000712600">
    <property type="component" value="Unassembled WGS sequence"/>
</dbReference>
<sequence length="82" mass="9150">MTLRLLLGLPSGVASSSWWSAGFWFRSTSASSMFRRLLVPRLTFPCGVDDGFLSSFSRVSPGLSDLYFFMLPLFKSIRCSLS</sequence>
<evidence type="ECO:0008006" key="4">
    <source>
        <dbReference type="Google" id="ProtNLM"/>
    </source>
</evidence>
<evidence type="ECO:0000313" key="2">
    <source>
        <dbReference type="EMBL" id="KAF3553080.1"/>
    </source>
</evidence>
<dbReference type="AlphaFoldDB" id="A0A8S9QRU2"/>
<feature type="chain" id="PRO_5035846999" description="Secreted protein" evidence="1">
    <location>
        <begin position="16"/>
        <end position="82"/>
    </location>
</feature>
<protein>
    <recommendedName>
        <fullName evidence="4">Secreted protein</fullName>
    </recommendedName>
</protein>
<accession>A0A8S9QRU2</accession>
<gene>
    <name evidence="2" type="ORF">F2Q69_00015996</name>
</gene>
<proteinExistence type="predicted"/>
<dbReference type="EMBL" id="QGKX02000996">
    <property type="protein sequence ID" value="KAF3553080.1"/>
    <property type="molecule type" value="Genomic_DNA"/>
</dbReference>
<comment type="caution">
    <text evidence="2">The sequence shown here is derived from an EMBL/GenBank/DDBJ whole genome shotgun (WGS) entry which is preliminary data.</text>
</comment>
<reference evidence="2" key="1">
    <citation type="submission" date="2019-12" db="EMBL/GenBank/DDBJ databases">
        <title>Genome sequencing and annotation of Brassica cretica.</title>
        <authorList>
            <person name="Studholme D.J."/>
            <person name="Sarris P."/>
        </authorList>
    </citation>
    <scope>NUCLEOTIDE SEQUENCE</scope>
    <source>
        <strain evidence="2">PFS-109/04</strain>
        <tissue evidence="2">Leaf</tissue>
    </source>
</reference>
<evidence type="ECO:0000313" key="3">
    <source>
        <dbReference type="Proteomes" id="UP000712600"/>
    </source>
</evidence>